<dbReference type="Proteomes" id="UP000584642">
    <property type="component" value="Unassembled WGS sequence"/>
</dbReference>
<dbReference type="InterPro" id="IPR027275">
    <property type="entry name" value="PRC-brl_dom"/>
</dbReference>
<reference evidence="4 5" key="1">
    <citation type="submission" date="2020-05" db="EMBL/GenBank/DDBJ databases">
        <title>Azospirillum oleiclasticum sp. nov, a nitrogen-fixing and heavy crude oil-emulsifying bacterium isolated from the crude oil of Yumen Oilfield.</title>
        <authorList>
            <person name="Wu D."/>
            <person name="Cai M."/>
            <person name="Zhang X."/>
        </authorList>
    </citation>
    <scope>NUCLEOTIDE SEQUENCE [LARGE SCALE GENOMIC DNA]</scope>
    <source>
        <strain evidence="4 5">ROY-1-1-2</strain>
    </source>
</reference>
<evidence type="ECO:0000259" key="3">
    <source>
        <dbReference type="Pfam" id="PF05239"/>
    </source>
</evidence>
<accession>A0ABX2TB55</accession>
<dbReference type="EMBL" id="JABFDB010000011">
    <property type="protein sequence ID" value="NYZ21414.1"/>
    <property type="molecule type" value="Genomic_DNA"/>
</dbReference>
<keyword evidence="5" id="KW-1185">Reference proteome</keyword>
<evidence type="ECO:0000256" key="2">
    <source>
        <dbReference type="SAM" id="SignalP"/>
    </source>
</evidence>
<evidence type="ECO:0000256" key="1">
    <source>
        <dbReference type="SAM" id="MobiDB-lite"/>
    </source>
</evidence>
<evidence type="ECO:0000313" key="5">
    <source>
        <dbReference type="Proteomes" id="UP000584642"/>
    </source>
</evidence>
<protein>
    <submittedName>
        <fullName evidence="4">PRC-barrel domain-containing protein</fullName>
    </submittedName>
</protein>
<dbReference type="RefSeq" id="WP_180283173.1">
    <property type="nucleotide sequence ID" value="NZ_JABFDB010000011.1"/>
</dbReference>
<feature type="domain" description="PRC-barrel" evidence="3">
    <location>
        <begin position="65"/>
        <end position="132"/>
    </location>
</feature>
<feature type="compositionally biased region" description="Low complexity" evidence="1">
    <location>
        <begin position="160"/>
        <end position="176"/>
    </location>
</feature>
<dbReference type="PANTHER" id="PTHR36505">
    <property type="entry name" value="BLR1072 PROTEIN"/>
    <property type="match status" value="1"/>
</dbReference>
<dbReference type="SUPFAM" id="SSF50346">
    <property type="entry name" value="PRC-barrel domain"/>
    <property type="match status" value="1"/>
</dbReference>
<comment type="caution">
    <text evidence="4">The sequence shown here is derived from an EMBL/GenBank/DDBJ whole genome shotgun (WGS) entry which is preliminary data.</text>
</comment>
<evidence type="ECO:0000313" key="4">
    <source>
        <dbReference type="EMBL" id="NYZ21414.1"/>
    </source>
</evidence>
<dbReference type="PANTHER" id="PTHR36505:SF1">
    <property type="entry name" value="BLR1072 PROTEIN"/>
    <property type="match status" value="1"/>
</dbReference>
<feature type="region of interest" description="Disordered" evidence="1">
    <location>
        <begin position="149"/>
        <end position="191"/>
    </location>
</feature>
<dbReference type="Gene3D" id="2.30.30.240">
    <property type="entry name" value="PRC-barrel domain"/>
    <property type="match status" value="1"/>
</dbReference>
<proteinExistence type="predicted"/>
<name>A0ABX2TB55_9PROT</name>
<feature type="compositionally biased region" description="Polar residues" evidence="1">
    <location>
        <begin position="30"/>
        <end position="56"/>
    </location>
</feature>
<dbReference type="Pfam" id="PF05239">
    <property type="entry name" value="PRC"/>
    <property type="match status" value="1"/>
</dbReference>
<sequence length="191" mass="19523">MTIRLIGAAAAIALMSSAAWAQSPAPRTGNAANDASPSATMTGPGTAGTQRSTGTEDNVRGGMASVDRLMGKDVIGRDDEKLGEVEDVILGPDGQARKLVLARGGFLGMNEKQVAIDFNLVQSRPDDDDLHVSSLSRDDVRNMAEFQYEDGMTSLNRSRTGSGAAPADGAAPSATPDAPPAPGAAGSTPAR</sequence>
<dbReference type="InterPro" id="IPR011033">
    <property type="entry name" value="PRC_barrel-like_sf"/>
</dbReference>
<organism evidence="4 5">
    <name type="scientific">Azospirillum oleiclasticum</name>
    <dbReference type="NCBI Taxonomy" id="2735135"/>
    <lineage>
        <taxon>Bacteria</taxon>
        <taxon>Pseudomonadati</taxon>
        <taxon>Pseudomonadota</taxon>
        <taxon>Alphaproteobacteria</taxon>
        <taxon>Rhodospirillales</taxon>
        <taxon>Azospirillaceae</taxon>
        <taxon>Azospirillum</taxon>
    </lineage>
</organism>
<feature type="chain" id="PRO_5045225265" evidence="2">
    <location>
        <begin position="22"/>
        <end position="191"/>
    </location>
</feature>
<feature type="signal peptide" evidence="2">
    <location>
        <begin position="1"/>
        <end position="21"/>
    </location>
</feature>
<gene>
    <name evidence="4" type="ORF">HND93_17000</name>
</gene>
<keyword evidence="2" id="KW-0732">Signal</keyword>
<feature type="region of interest" description="Disordered" evidence="1">
    <location>
        <begin position="23"/>
        <end position="61"/>
    </location>
</feature>